<evidence type="ECO:0000256" key="13">
    <source>
        <dbReference type="ARBA" id="ARBA00023239"/>
    </source>
</evidence>
<dbReference type="Gene3D" id="1.20.59.10">
    <property type="entry name" value="Chorismate mutase"/>
    <property type="match status" value="1"/>
</dbReference>
<dbReference type="SUPFAM" id="SSF48600">
    <property type="entry name" value="Chorismate mutase II"/>
    <property type="match status" value="1"/>
</dbReference>
<feature type="compositionally biased region" description="Low complexity" evidence="18">
    <location>
        <begin position="121"/>
        <end position="137"/>
    </location>
</feature>
<accession>A0A433D3V5</accession>
<dbReference type="PANTHER" id="PTHR21022:SF19">
    <property type="entry name" value="PREPHENATE DEHYDRATASE-RELATED"/>
    <property type="match status" value="1"/>
</dbReference>
<comment type="function">
    <text evidence="2">Catalyzes the Claisen rearrangement of chorismate to prephenate and the decarboxylation/dehydration of prephenate to phenylpyruvate.</text>
</comment>
<dbReference type="UniPathway" id="UPA00120">
    <property type="reaction ID" value="UER00203"/>
</dbReference>
<evidence type="ECO:0000256" key="14">
    <source>
        <dbReference type="ARBA" id="ARBA00023268"/>
    </source>
</evidence>
<dbReference type="SMART" id="SM00830">
    <property type="entry name" value="CM_2"/>
    <property type="match status" value="1"/>
</dbReference>
<evidence type="ECO:0000256" key="10">
    <source>
        <dbReference type="ARBA" id="ARBA00023141"/>
    </source>
</evidence>
<evidence type="ECO:0000259" key="20">
    <source>
        <dbReference type="PROSITE" id="PS51171"/>
    </source>
</evidence>
<dbReference type="UniPathway" id="UPA00121">
    <property type="reaction ID" value="UER00345"/>
</dbReference>
<evidence type="ECO:0000256" key="12">
    <source>
        <dbReference type="ARBA" id="ARBA00023235"/>
    </source>
</evidence>
<dbReference type="Proteomes" id="UP000268093">
    <property type="component" value="Unassembled WGS sequence"/>
</dbReference>
<keyword evidence="12" id="KW-0413">Isomerase</keyword>
<dbReference type="InterPro" id="IPR036979">
    <property type="entry name" value="CM_dom_sf"/>
</dbReference>
<evidence type="ECO:0000256" key="17">
    <source>
        <dbReference type="ARBA" id="ARBA00047848"/>
    </source>
</evidence>
<dbReference type="PROSITE" id="PS51171">
    <property type="entry name" value="PREPHENATE_DEHYDR_3"/>
    <property type="match status" value="1"/>
</dbReference>
<feature type="domain" description="Prephenate dehydratase" evidence="20">
    <location>
        <begin position="116"/>
        <end position="287"/>
    </location>
</feature>
<dbReference type="Pfam" id="PF01817">
    <property type="entry name" value="CM_2"/>
    <property type="match status" value="1"/>
</dbReference>
<dbReference type="PIRSF" id="PIRSF001500">
    <property type="entry name" value="Chor_mut_pdt_Ppr"/>
    <property type="match status" value="1"/>
</dbReference>
<dbReference type="GO" id="GO:0004664">
    <property type="term" value="F:prephenate dehydratase activity"/>
    <property type="evidence" value="ECO:0007669"/>
    <property type="project" value="UniProtKB-EC"/>
</dbReference>
<keyword evidence="9" id="KW-0028">Amino-acid biosynthesis</keyword>
<evidence type="ECO:0000256" key="11">
    <source>
        <dbReference type="ARBA" id="ARBA00023222"/>
    </source>
</evidence>
<reference evidence="21 22" key="1">
    <citation type="journal article" date="2018" name="New Phytol.">
        <title>Phylogenomics of Endogonaceae and evolution of mycorrhizas within Mucoromycota.</title>
        <authorList>
            <person name="Chang Y."/>
            <person name="Desiro A."/>
            <person name="Na H."/>
            <person name="Sandor L."/>
            <person name="Lipzen A."/>
            <person name="Clum A."/>
            <person name="Barry K."/>
            <person name="Grigoriev I.V."/>
            <person name="Martin F.M."/>
            <person name="Stajich J.E."/>
            <person name="Smith M.E."/>
            <person name="Bonito G."/>
            <person name="Spatafora J.W."/>
        </authorList>
    </citation>
    <scope>NUCLEOTIDE SEQUENCE [LARGE SCALE GENOMIC DNA]</scope>
    <source>
        <strain evidence="21 22">GMNB39</strain>
    </source>
</reference>
<evidence type="ECO:0000256" key="9">
    <source>
        <dbReference type="ARBA" id="ARBA00022605"/>
    </source>
</evidence>
<dbReference type="EMBL" id="RBNI01007167">
    <property type="protein sequence ID" value="RUP45518.1"/>
    <property type="molecule type" value="Genomic_DNA"/>
</dbReference>
<gene>
    <name evidence="21" type="ORF">BC936DRAFT_148067</name>
</gene>
<evidence type="ECO:0000256" key="5">
    <source>
        <dbReference type="ARBA" id="ARBA00004817"/>
    </source>
</evidence>
<feature type="region of interest" description="Disordered" evidence="18">
    <location>
        <begin position="112"/>
        <end position="137"/>
    </location>
</feature>
<dbReference type="NCBIfam" id="TIGR01807">
    <property type="entry name" value="CM_P2"/>
    <property type="match status" value="1"/>
</dbReference>
<name>A0A433D3V5_9FUNG</name>
<keyword evidence="14" id="KW-0511">Multifunctional enzyme</keyword>
<dbReference type="FunFam" id="3.40.190.10:FF:000034">
    <property type="entry name" value="Chorismate mutase/prephenate dehydratase"/>
    <property type="match status" value="1"/>
</dbReference>
<keyword evidence="13" id="KW-0456">Lyase</keyword>
<evidence type="ECO:0000256" key="16">
    <source>
        <dbReference type="ARBA" id="ARBA00031520"/>
    </source>
</evidence>
<evidence type="ECO:0000256" key="1">
    <source>
        <dbReference type="ARBA" id="ARBA00000824"/>
    </source>
</evidence>
<dbReference type="PROSITE" id="PS51168">
    <property type="entry name" value="CHORISMATE_MUT_2"/>
    <property type="match status" value="1"/>
</dbReference>
<keyword evidence="8" id="KW-0963">Cytoplasm</keyword>
<dbReference type="GO" id="GO:0004106">
    <property type="term" value="F:chorismate mutase activity"/>
    <property type="evidence" value="ECO:0007669"/>
    <property type="project" value="UniProtKB-EC"/>
</dbReference>
<comment type="subcellular location">
    <subcellularLocation>
        <location evidence="3">Cytoplasm</location>
    </subcellularLocation>
</comment>
<dbReference type="OrthoDB" id="983542at2759"/>
<sequence>MDLSALRQKIDSLDTTLVNLLNERARVSLDVGAAKKAAASASDVQKDPDPHVYIPTREKQIYEKLKRLNKGPLNQDSLQAIFREVIVFTYLVYPSAPPRSSTHPLLRSCLHPSPCKKKSQSPTSARRAPTPTSARTTGSVIASHMFRRSGSKVYVFDAVERGRTTYGIVPFENSSYGSVVVTLDRLIDTELRIRAEAYLGVHHTLMSNSPLDAIKKVYSHPQALGQCKRYLDTHHPVAERIPVTSTSAAAELAARETGAAAICSLVCAELYGLNVREQNIEDVKSEF</sequence>
<evidence type="ECO:0000256" key="2">
    <source>
        <dbReference type="ARBA" id="ARBA00002364"/>
    </source>
</evidence>
<dbReference type="AlphaFoldDB" id="A0A433D3V5"/>
<dbReference type="GO" id="GO:0005737">
    <property type="term" value="C:cytoplasm"/>
    <property type="evidence" value="ECO:0007669"/>
    <property type="project" value="UniProtKB-SubCell"/>
</dbReference>
<dbReference type="Gene3D" id="3.40.190.10">
    <property type="entry name" value="Periplasmic binding protein-like II"/>
    <property type="match status" value="2"/>
</dbReference>
<evidence type="ECO:0000313" key="22">
    <source>
        <dbReference type="Proteomes" id="UP000268093"/>
    </source>
</evidence>
<dbReference type="InterPro" id="IPR036263">
    <property type="entry name" value="Chorismate_II_sf"/>
</dbReference>
<comment type="pathway">
    <text evidence="4">Amino-acid biosynthesis; L-phenylalanine biosynthesis; phenylpyruvate from prephenate: step 1/1.</text>
</comment>
<evidence type="ECO:0000259" key="19">
    <source>
        <dbReference type="PROSITE" id="PS51168"/>
    </source>
</evidence>
<evidence type="ECO:0000256" key="8">
    <source>
        <dbReference type="ARBA" id="ARBA00022490"/>
    </source>
</evidence>
<evidence type="ECO:0000256" key="3">
    <source>
        <dbReference type="ARBA" id="ARBA00004496"/>
    </source>
</evidence>
<evidence type="ECO:0000256" key="7">
    <source>
        <dbReference type="ARBA" id="ARBA00014401"/>
    </source>
</evidence>
<keyword evidence="22" id="KW-1185">Reference proteome</keyword>
<keyword evidence="11" id="KW-0584">Phenylalanine biosynthesis</keyword>
<dbReference type="Pfam" id="PF00800">
    <property type="entry name" value="PDT"/>
    <property type="match status" value="1"/>
</dbReference>
<dbReference type="InterPro" id="IPR008242">
    <property type="entry name" value="Chor_mutase/pphenate_deHydtase"/>
</dbReference>
<keyword evidence="10" id="KW-0057">Aromatic amino acid biosynthesis</keyword>
<evidence type="ECO:0000256" key="6">
    <source>
        <dbReference type="ARBA" id="ARBA00013147"/>
    </source>
</evidence>
<comment type="catalytic activity">
    <reaction evidence="17">
        <text>prephenate + H(+) = 3-phenylpyruvate + CO2 + H2O</text>
        <dbReference type="Rhea" id="RHEA:21648"/>
        <dbReference type="ChEBI" id="CHEBI:15377"/>
        <dbReference type="ChEBI" id="CHEBI:15378"/>
        <dbReference type="ChEBI" id="CHEBI:16526"/>
        <dbReference type="ChEBI" id="CHEBI:18005"/>
        <dbReference type="ChEBI" id="CHEBI:29934"/>
        <dbReference type="EC" id="4.2.1.51"/>
    </reaction>
</comment>
<feature type="domain" description="Chorismate mutase" evidence="19">
    <location>
        <begin position="1"/>
        <end position="97"/>
    </location>
</feature>
<dbReference type="CDD" id="cd13630">
    <property type="entry name" value="PBP2_PDT_1"/>
    <property type="match status" value="1"/>
</dbReference>
<comment type="caution">
    <text evidence="21">The sequence shown here is derived from an EMBL/GenBank/DDBJ whole genome shotgun (WGS) entry which is preliminary data.</text>
</comment>
<evidence type="ECO:0000256" key="18">
    <source>
        <dbReference type="SAM" id="MobiDB-lite"/>
    </source>
</evidence>
<evidence type="ECO:0000256" key="15">
    <source>
        <dbReference type="ARBA" id="ARBA00031175"/>
    </source>
</evidence>
<proteinExistence type="predicted"/>
<organism evidence="21 22">
    <name type="scientific">Jimgerdemannia flammicorona</name>
    <dbReference type="NCBI Taxonomy" id="994334"/>
    <lineage>
        <taxon>Eukaryota</taxon>
        <taxon>Fungi</taxon>
        <taxon>Fungi incertae sedis</taxon>
        <taxon>Mucoromycota</taxon>
        <taxon>Mucoromycotina</taxon>
        <taxon>Endogonomycetes</taxon>
        <taxon>Endogonales</taxon>
        <taxon>Endogonaceae</taxon>
        <taxon>Jimgerdemannia</taxon>
    </lineage>
</organism>
<comment type="pathway">
    <text evidence="5">Metabolic intermediate biosynthesis; prephenate biosynthesis; prephenate from chorismate: step 1/1.</text>
</comment>
<dbReference type="GO" id="GO:0009094">
    <property type="term" value="P:L-phenylalanine biosynthetic process"/>
    <property type="evidence" value="ECO:0007669"/>
    <property type="project" value="UniProtKB-UniPathway"/>
</dbReference>
<dbReference type="InterPro" id="IPR010957">
    <property type="entry name" value="G/b/e-P-prot_chorismate_mutase"/>
</dbReference>
<protein>
    <recommendedName>
        <fullName evidence="7">Bifunctional chorismate mutase/prephenate dehydratase</fullName>
        <ecNumber evidence="6">4.2.1.51</ecNumber>
    </recommendedName>
    <alternativeName>
        <fullName evidence="16">Chorismate mutase-prephenate dehydratase</fullName>
    </alternativeName>
    <alternativeName>
        <fullName evidence="15">p-protein</fullName>
    </alternativeName>
</protein>
<dbReference type="InterPro" id="IPR002701">
    <property type="entry name" value="CM_II_prokaryot"/>
</dbReference>
<comment type="catalytic activity">
    <reaction evidence="1">
        <text>chorismate = prephenate</text>
        <dbReference type="Rhea" id="RHEA:13897"/>
        <dbReference type="ChEBI" id="CHEBI:29748"/>
        <dbReference type="ChEBI" id="CHEBI:29934"/>
        <dbReference type="EC" id="5.4.99.5"/>
    </reaction>
</comment>
<dbReference type="GO" id="GO:0046417">
    <property type="term" value="P:chorismate metabolic process"/>
    <property type="evidence" value="ECO:0007669"/>
    <property type="project" value="InterPro"/>
</dbReference>
<evidence type="ECO:0000313" key="21">
    <source>
        <dbReference type="EMBL" id="RUP45518.1"/>
    </source>
</evidence>
<dbReference type="PANTHER" id="PTHR21022">
    <property type="entry name" value="PREPHENATE DEHYDRATASE P PROTEIN"/>
    <property type="match status" value="1"/>
</dbReference>
<dbReference type="SUPFAM" id="SSF53850">
    <property type="entry name" value="Periplasmic binding protein-like II"/>
    <property type="match status" value="1"/>
</dbReference>
<dbReference type="InterPro" id="IPR001086">
    <property type="entry name" value="Preph_deHydtase"/>
</dbReference>
<dbReference type="EC" id="4.2.1.51" evidence="6"/>
<evidence type="ECO:0000256" key="4">
    <source>
        <dbReference type="ARBA" id="ARBA00004741"/>
    </source>
</evidence>